<dbReference type="EMBL" id="CP157483">
    <property type="protein sequence ID" value="XBO43241.1"/>
    <property type="molecule type" value="Genomic_DNA"/>
</dbReference>
<reference evidence="1" key="1">
    <citation type="submission" date="2024-05" db="EMBL/GenBank/DDBJ databases">
        <authorList>
            <person name="Kim S."/>
            <person name="Heo J."/>
            <person name="Choi H."/>
            <person name="Choi Y."/>
            <person name="Kwon S.-W."/>
            <person name="Kim Y."/>
        </authorList>
    </citation>
    <scope>NUCLEOTIDE SEQUENCE</scope>
    <source>
        <strain evidence="1">KACC 23699</strain>
    </source>
</reference>
<gene>
    <name evidence="1" type="ORF">ABEG17_16990</name>
</gene>
<sequence>MTQRRLGRRGAAALATSTSLEEGLVALRQTAYGRMVHPGQDLAEAQRAVTAAWLWNVRVLAGWSPRQGVVLLRPLVAPLEVANTLDHLQRLQGHAVPPPHQLGGLATAWPRLARTTSAADLRTVLASSAWGDPGETAPRAVGLYLRAVLAEQVVSLVPTAGSWAAGALALTLAGLLDQDGGSTLPLAVPAARVLGRGALQARTLAALREALPSDARWALADVDDLADLWRAESRWWTRVEQDAAALVHHAGSGREPVVGAVALLAVDAWRVRAALERAADGGRVMEAFDAVA</sequence>
<organism evidence="1">
    <name type="scientific">Pedococcus sp. KACC 23699</name>
    <dbReference type="NCBI Taxonomy" id="3149228"/>
    <lineage>
        <taxon>Bacteria</taxon>
        <taxon>Bacillati</taxon>
        <taxon>Actinomycetota</taxon>
        <taxon>Actinomycetes</taxon>
        <taxon>Micrococcales</taxon>
        <taxon>Intrasporangiaceae</taxon>
        <taxon>Pedococcus</taxon>
    </lineage>
</organism>
<dbReference type="RefSeq" id="WP_406830671.1">
    <property type="nucleotide sequence ID" value="NZ_CP157483.1"/>
</dbReference>
<dbReference type="AlphaFoldDB" id="A0AAU7JSH7"/>
<proteinExistence type="predicted"/>
<protein>
    <recommendedName>
        <fullName evidence="2">V-type ATPase subunit</fullName>
    </recommendedName>
</protein>
<accession>A0AAU7JSH7</accession>
<name>A0AAU7JSH7_9MICO</name>
<evidence type="ECO:0000313" key="1">
    <source>
        <dbReference type="EMBL" id="XBO43241.1"/>
    </source>
</evidence>
<evidence type="ECO:0008006" key="2">
    <source>
        <dbReference type="Google" id="ProtNLM"/>
    </source>
</evidence>